<comment type="caution">
    <text evidence="2">The sequence shown here is derived from an EMBL/GenBank/DDBJ whole genome shotgun (WGS) entry which is preliminary data.</text>
</comment>
<name>A0A413RKW3_9CELL</name>
<protein>
    <submittedName>
        <fullName evidence="2">Uncharacterized protein</fullName>
    </submittedName>
</protein>
<dbReference type="EMBL" id="QWKP01000198">
    <property type="protein sequence ID" value="RHA40110.1"/>
    <property type="molecule type" value="Genomic_DNA"/>
</dbReference>
<organism evidence="2 3">
    <name type="scientific">Cellulomonas rhizosphaerae</name>
    <dbReference type="NCBI Taxonomy" id="2293719"/>
    <lineage>
        <taxon>Bacteria</taxon>
        <taxon>Bacillati</taxon>
        <taxon>Actinomycetota</taxon>
        <taxon>Actinomycetes</taxon>
        <taxon>Micrococcales</taxon>
        <taxon>Cellulomonadaceae</taxon>
        <taxon>Cellulomonas</taxon>
    </lineage>
</organism>
<evidence type="ECO:0000313" key="3">
    <source>
        <dbReference type="Proteomes" id="UP000283374"/>
    </source>
</evidence>
<evidence type="ECO:0000313" key="2">
    <source>
        <dbReference type="EMBL" id="RHA40110.1"/>
    </source>
</evidence>
<dbReference type="AlphaFoldDB" id="A0A413RKW3"/>
<dbReference type="RefSeq" id="WP_118767412.1">
    <property type="nucleotide sequence ID" value="NZ_QWKP01000198.1"/>
</dbReference>
<proteinExistence type="predicted"/>
<keyword evidence="1" id="KW-0812">Transmembrane</keyword>
<gene>
    <name evidence="2" type="ORF">D1825_10685</name>
</gene>
<keyword evidence="1" id="KW-1133">Transmembrane helix</keyword>
<feature type="transmembrane region" description="Helical" evidence="1">
    <location>
        <begin position="20"/>
        <end position="42"/>
    </location>
</feature>
<dbReference type="Proteomes" id="UP000283374">
    <property type="component" value="Unassembled WGS sequence"/>
</dbReference>
<reference evidence="2 3" key="1">
    <citation type="submission" date="2018-08" db="EMBL/GenBank/DDBJ databases">
        <title>Cellulomonas rhizosphaerae sp. nov., a novel actinomycete isolated from soil.</title>
        <authorList>
            <person name="Tian Y."/>
        </authorList>
    </citation>
    <scope>NUCLEOTIDE SEQUENCE [LARGE SCALE GENOMIC DNA]</scope>
    <source>
        <strain evidence="2 3">NEAU-TCZ24</strain>
    </source>
</reference>
<feature type="transmembrane region" description="Helical" evidence="1">
    <location>
        <begin position="54"/>
        <end position="74"/>
    </location>
</feature>
<accession>A0A413RKW3</accession>
<keyword evidence="3" id="KW-1185">Reference proteome</keyword>
<keyword evidence="1" id="KW-0472">Membrane</keyword>
<sequence>MADTDKHAAQSKRAVRAFDIRTIIGTLLGIYGVILLLMGIFASDSDLEGSDGSSINLLTGITLLVVSAFFLTWVRLRPLLVAEGEEDASDAHIE</sequence>
<dbReference type="OrthoDB" id="5196985at2"/>
<evidence type="ECO:0000256" key="1">
    <source>
        <dbReference type="SAM" id="Phobius"/>
    </source>
</evidence>